<dbReference type="InterPro" id="IPR001128">
    <property type="entry name" value="Cyt_P450"/>
</dbReference>
<dbReference type="PRINTS" id="PR00465">
    <property type="entry name" value="EP450IV"/>
</dbReference>
<dbReference type="Pfam" id="PF00067">
    <property type="entry name" value="p450"/>
    <property type="match status" value="1"/>
</dbReference>
<evidence type="ECO:0000313" key="6">
    <source>
        <dbReference type="EMBL" id="KZN43608.1"/>
    </source>
</evidence>
<keyword evidence="3 5" id="KW-0479">Metal-binding</keyword>
<organism evidence="6 7">
    <name type="scientific">Pseudoalteromonas luteoviolacea DSM 6061</name>
    <dbReference type="NCBI Taxonomy" id="1365250"/>
    <lineage>
        <taxon>Bacteria</taxon>
        <taxon>Pseudomonadati</taxon>
        <taxon>Pseudomonadota</taxon>
        <taxon>Gammaproteobacteria</taxon>
        <taxon>Alteromonadales</taxon>
        <taxon>Pseudoalteromonadaceae</taxon>
        <taxon>Pseudoalteromonas</taxon>
    </lineage>
</organism>
<sequence length="428" mass="48506">MNLLEQNQNSFEQPVHVALTDVSQMNGLNLVDYIKSCVAQFGNIFTLSIFGGPKITLVQESDLFSDVVAKNKMNINPELVEVRSQFEIDNVFCDEQQIAQMNRDFVLALKGQKLAITKARYDERLNFECQKFAERYLNTHNYCEVELAELQLNTMIKASLYSLFGKPLASDQAIAEYFSFSESLSPTVADCKQAANDASCAKEKLLLRFEQVLAEAQTPLIQSLNIGLFSSPMINQEDKAKVLLYFLWGSLSNILPSMQSFYRTLVQHPTYANEIRANRSFDMLPLIKEVLRLRGNKPIYRLVESNIKIQGTDGKKFVVPKGHWLGFISQIHHQDEKTFSEPNKFDPSRFCKAFGHTKSNKRPSLFVYGVGNSKCPGSAFANHMMASTAVYWLKHFDAKLCGSHQAEAMRMFDSVLGDKQSLLLKKRA</sequence>
<accession>A0A166YXD9</accession>
<feature type="binding site" description="axial binding residue" evidence="5">
    <location>
        <position position="375"/>
    </location>
    <ligand>
        <name>heme</name>
        <dbReference type="ChEBI" id="CHEBI:30413"/>
    </ligand>
    <ligandPart>
        <name>Fe</name>
        <dbReference type="ChEBI" id="CHEBI:18248"/>
    </ligandPart>
</feature>
<name>A0A166YXD9_9GAMM</name>
<dbReference type="RefSeq" id="WP_063364688.1">
    <property type="nucleotide sequence ID" value="NZ_AQHB01000025.1"/>
</dbReference>
<dbReference type="Proteomes" id="UP000076643">
    <property type="component" value="Unassembled WGS sequence"/>
</dbReference>
<protein>
    <recommendedName>
        <fullName evidence="8">Cytochrome P450</fullName>
    </recommendedName>
</protein>
<dbReference type="AlphaFoldDB" id="A0A166YXD9"/>
<dbReference type="GO" id="GO:0005506">
    <property type="term" value="F:iron ion binding"/>
    <property type="evidence" value="ECO:0007669"/>
    <property type="project" value="InterPro"/>
</dbReference>
<dbReference type="PANTHER" id="PTHR24304">
    <property type="entry name" value="CYTOCHROME P450 FAMILY 7"/>
    <property type="match status" value="1"/>
</dbReference>
<dbReference type="EMBL" id="AUYB01000078">
    <property type="protein sequence ID" value="KZN43608.1"/>
    <property type="molecule type" value="Genomic_DNA"/>
</dbReference>
<evidence type="ECO:0000256" key="3">
    <source>
        <dbReference type="ARBA" id="ARBA00022723"/>
    </source>
</evidence>
<proteinExistence type="inferred from homology"/>
<dbReference type="GO" id="GO:0004497">
    <property type="term" value="F:monooxygenase activity"/>
    <property type="evidence" value="ECO:0007669"/>
    <property type="project" value="InterPro"/>
</dbReference>
<dbReference type="SUPFAM" id="SSF48264">
    <property type="entry name" value="Cytochrome P450"/>
    <property type="match status" value="1"/>
</dbReference>
<dbReference type="PANTHER" id="PTHR24304:SF2">
    <property type="entry name" value="24-HYDROXYCHOLESTEROL 7-ALPHA-HYDROXYLASE"/>
    <property type="match status" value="1"/>
</dbReference>
<dbReference type="InterPro" id="IPR050529">
    <property type="entry name" value="CYP450_sterol_14alpha_dmase"/>
</dbReference>
<comment type="similarity">
    <text evidence="1">Belongs to the cytochrome P450 family.</text>
</comment>
<dbReference type="Gene3D" id="1.10.630.10">
    <property type="entry name" value="Cytochrome P450"/>
    <property type="match status" value="1"/>
</dbReference>
<keyword evidence="2 5" id="KW-0349">Heme</keyword>
<dbReference type="InterPro" id="IPR036396">
    <property type="entry name" value="Cyt_P450_sf"/>
</dbReference>
<dbReference type="GO" id="GO:0020037">
    <property type="term" value="F:heme binding"/>
    <property type="evidence" value="ECO:0007669"/>
    <property type="project" value="InterPro"/>
</dbReference>
<evidence type="ECO:0000256" key="4">
    <source>
        <dbReference type="ARBA" id="ARBA00023004"/>
    </source>
</evidence>
<evidence type="ECO:0000256" key="5">
    <source>
        <dbReference type="PIRSR" id="PIRSR602403-1"/>
    </source>
</evidence>
<comment type="cofactor">
    <cofactor evidence="5">
        <name>heme</name>
        <dbReference type="ChEBI" id="CHEBI:30413"/>
    </cofactor>
</comment>
<evidence type="ECO:0008006" key="8">
    <source>
        <dbReference type="Google" id="ProtNLM"/>
    </source>
</evidence>
<keyword evidence="7" id="KW-1185">Reference proteome</keyword>
<keyword evidence="4 5" id="KW-0408">Iron</keyword>
<evidence type="ECO:0000256" key="2">
    <source>
        <dbReference type="ARBA" id="ARBA00022617"/>
    </source>
</evidence>
<dbReference type="PATRIC" id="fig|1365250.3.peg.689"/>
<gene>
    <name evidence="6" type="ORF">N475_08545</name>
</gene>
<dbReference type="InterPro" id="IPR002403">
    <property type="entry name" value="Cyt_P450_E_grp-IV"/>
</dbReference>
<evidence type="ECO:0000256" key="1">
    <source>
        <dbReference type="ARBA" id="ARBA00010617"/>
    </source>
</evidence>
<dbReference type="GO" id="GO:0016705">
    <property type="term" value="F:oxidoreductase activity, acting on paired donors, with incorporation or reduction of molecular oxygen"/>
    <property type="evidence" value="ECO:0007669"/>
    <property type="project" value="InterPro"/>
</dbReference>
<reference evidence="6 7" key="1">
    <citation type="submission" date="2013-07" db="EMBL/GenBank/DDBJ databases">
        <title>Comparative Genomic and Metabolomic Analysis of Twelve Strains of Pseudoalteromonas luteoviolacea.</title>
        <authorList>
            <person name="Vynne N.G."/>
            <person name="Mansson M."/>
            <person name="Gram L."/>
        </authorList>
    </citation>
    <scope>NUCLEOTIDE SEQUENCE [LARGE SCALE GENOMIC DNA]</scope>
    <source>
        <strain evidence="6 7">DSM 6061</strain>
    </source>
</reference>
<comment type="caution">
    <text evidence="6">The sequence shown here is derived from an EMBL/GenBank/DDBJ whole genome shotgun (WGS) entry which is preliminary data.</text>
</comment>
<evidence type="ECO:0000313" key="7">
    <source>
        <dbReference type="Proteomes" id="UP000076643"/>
    </source>
</evidence>